<dbReference type="Proteomes" id="UP000605676">
    <property type="component" value="Unassembled WGS sequence"/>
</dbReference>
<gene>
    <name evidence="2" type="ORF">JIV24_03370</name>
</gene>
<name>A0ABS1HFB7_9BACT</name>
<protein>
    <submittedName>
        <fullName evidence="2">Uncharacterized protein</fullName>
    </submittedName>
</protein>
<evidence type="ECO:0000256" key="1">
    <source>
        <dbReference type="SAM" id="Coils"/>
    </source>
</evidence>
<dbReference type="EMBL" id="JAENRR010000005">
    <property type="protein sequence ID" value="MBK3516366.1"/>
    <property type="molecule type" value="Genomic_DNA"/>
</dbReference>
<reference evidence="2 3" key="1">
    <citation type="submission" date="2021-01" db="EMBL/GenBank/DDBJ databases">
        <title>Carboxyliciviraga sp.nov., isolated from coastal sediments.</title>
        <authorList>
            <person name="Lu D."/>
            <person name="Zhang T."/>
        </authorList>
    </citation>
    <scope>NUCLEOTIDE SEQUENCE [LARGE SCALE GENOMIC DNA]</scope>
    <source>
        <strain evidence="2 3">N1Y132</strain>
    </source>
</reference>
<feature type="coiled-coil region" evidence="1">
    <location>
        <begin position="111"/>
        <end position="145"/>
    </location>
</feature>
<proteinExistence type="predicted"/>
<evidence type="ECO:0000313" key="3">
    <source>
        <dbReference type="Proteomes" id="UP000605676"/>
    </source>
</evidence>
<organism evidence="2 3">
    <name type="scientific">Carboxylicivirga marina</name>
    <dbReference type="NCBI Taxonomy" id="2800988"/>
    <lineage>
        <taxon>Bacteria</taxon>
        <taxon>Pseudomonadati</taxon>
        <taxon>Bacteroidota</taxon>
        <taxon>Bacteroidia</taxon>
        <taxon>Marinilabiliales</taxon>
        <taxon>Marinilabiliaceae</taxon>
        <taxon>Carboxylicivirga</taxon>
    </lineage>
</organism>
<accession>A0ABS1HFB7</accession>
<comment type="caution">
    <text evidence="2">The sequence shown here is derived from an EMBL/GenBank/DDBJ whole genome shotgun (WGS) entry which is preliminary data.</text>
</comment>
<dbReference type="RefSeq" id="WP_200463595.1">
    <property type="nucleotide sequence ID" value="NZ_JAENRR010000005.1"/>
</dbReference>
<sequence length="319" mass="36710">MKSGTFASKLILSGILMTSIGFGITAQTKKKNQVKIKVISSEGEKVVEMDTTFNHDVFVFQSGDETKIVNIDSIMEAHHHGMDKQMRVMAYKMDSLNDFHFEFDGDMEKMHIEMEKILKEKGIELKELEELHKAHKNRIVIMQGEDGEVDIEEFINEDGDHVKIIKKEIHDMEDHEPGVKTFIIASDSHDIPVHWKEKHEHRTTVQVESIPMEDIAFLKEIGVSAKKLTASPLELQDLKVKIEKIMEDEKLQTLMHIECELPEGSYQLEMFNQAGSKVKEKKALKAGPLKEEFDLKEEEAPYYFILSKNNQLFGRKIIL</sequence>
<keyword evidence="3" id="KW-1185">Reference proteome</keyword>
<keyword evidence="1" id="KW-0175">Coiled coil</keyword>
<evidence type="ECO:0000313" key="2">
    <source>
        <dbReference type="EMBL" id="MBK3516366.1"/>
    </source>
</evidence>